<reference evidence="4 5" key="1">
    <citation type="submission" date="2019-06" db="EMBL/GenBank/DDBJ databases">
        <title>A chromosomal-level reference genome of Carpinus fangiana (Coryloideae, Betulaceae).</title>
        <authorList>
            <person name="Yang X."/>
            <person name="Wang Z."/>
            <person name="Zhang L."/>
            <person name="Hao G."/>
            <person name="Liu J."/>
            <person name="Yang Y."/>
        </authorList>
    </citation>
    <scope>NUCLEOTIDE SEQUENCE [LARGE SCALE GENOMIC DNA]</scope>
    <source>
        <strain evidence="4">Cfa_2016G</strain>
        <tissue evidence="4">Leaf</tissue>
    </source>
</reference>
<name>A0A5N6KSE6_9ROSI</name>
<feature type="compositionally biased region" description="Basic and acidic residues" evidence="2">
    <location>
        <begin position="1075"/>
        <end position="1096"/>
    </location>
</feature>
<dbReference type="GO" id="GO:0043168">
    <property type="term" value="F:anion binding"/>
    <property type="evidence" value="ECO:0007669"/>
    <property type="project" value="UniProtKB-ARBA"/>
</dbReference>
<feature type="compositionally biased region" description="Polar residues" evidence="2">
    <location>
        <begin position="729"/>
        <end position="745"/>
    </location>
</feature>
<dbReference type="Gene3D" id="1.20.5.370">
    <property type="match status" value="1"/>
</dbReference>
<dbReference type="InterPro" id="IPR014751">
    <property type="entry name" value="XRCC4-like_C"/>
</dbReference>
<dbReference type="GO" id="GO:1901265">
    <property type="term" value="F:nucleoside phosphate binding"/>
    <property type="evidence" value="ECO:0007669"/>
    <property type="project" value="UniProtKB-ARBA"/>
</dbReference>
<comment type="caution">
    <text evidence="4">The sequence shown here is derived from an EMBL/GenBank/DDBJ whole genome shotgun (WGS) entry which is preliminary data.</text>
</comment>
<feature type="coiled-coil region" evidence="1">
    <location>
        <begin position="1122"/>
        <end position="1149"/>
    </location>
</feature>
<keyword evidence="5" id="KW-1185">Reference proteome</keyword>
<dbReference type="PANTHER" id="PTHR42067">
    <property type="entry name" value="YALI0C15378P"/>
    <property type="match status" value="1"/>
</dbReference>
<keyword evidence="1" id="KW-0175">Coiled coil</keyword>
<feature type="region of interest" description="Disordered" evidence="2">
    <location>
        <begin position="729"/>
        <end position="763"/>
    </location>
</feature>
<evidence type="ECO:0000256" key="2">
    <source>
        <dbReference type="SAM" id="MobiDB-lite"/>
    </source>
</evidence>
<feature type="domain" description="ER membrane protein complex subunit 7 beta-sandwich" evidence="3">
    <location>
        <begin position="1284"/>
        <end position="1402"/>
    </location>
</feature>
<evidence type="ECO:0000259" key="3">
    <source>
        <dbReference type="Pfam" id="PF09430"/>
    </source>
</evidence>
<dbReference type="Pfam" id="PF09430">
    <property type="entry name" value="EMC7_beta-sandw"/>
    <property type="match status" value="1"/>
</dbReference>
<feature type="coiled-coil region" evidence="1">
    <location>
        <begin position="170"/>
        <end position="204"/>
    </location>
</feature>
<evidence type="ECO:0000313" key="5">
    <source>
        <dbReference type="Proteomes" id="UP000327013"/>
    </source>
</evidence>
<accession>A0A5N6KSE6</accession>
<feature type="compositionally biased region" description="Low complexity" evidence="2">
    <location>
        <begin position="606"/>
        <end position="618"/>
    </location>
</feature>
<evidence type="ECO:0000256" key="1">
    <source>
        <dbReference type="SAM" id="Coils"/>
    </source>
</evidence>
<gene>
    <name evidence="4" type="ORF">FH972_022501</name>
</gene>
<feature type="compositionally biased region" description="Basic and acidic residues" evidence="2">
    <location>
        <begin position="746"/>
        <end position="760"/>
    </location>
</feature>
<proteinExistence type="predicted"/>
<protein>
    <recommendedName>
        <fullName evidence="3">ER membrane protein complex subunit 7 beta-sandwich domain-containing protein</fullName>
    </recommendedName>
</protein>
<dbReference type="Gene3D" id="1.20.80.10">
    <property type="match status" value="1"/>
</dbReference>
<dbReference type="InterPro" id="IPR019008">
    <property type="entry name" value="Beta_sandwich_EMC7"/>
</dbReference>
<dbReference type="SUPFAM" id="SSF58022">
    <property type="entry name" value="XRCC4, C-terminal oligomerization domain"/>
    <property type="match status" value="1"/>
</dbReference>
<sequence>MPAGGASGVASSAFSFADKITRCSGHSAKQCDSCKKNGRGRVRQPLRTAANQQRALYAPGLQYHLTNFKVDAVGLKKMRASAFDGTEDDWDQVVRWALFGDPCSITKIEVVAQVTDSKLSIIIRQLLEGGITVRLGTLDLRRDDKLLDTIELYEWTGLAAQGTRQAKSTASILEAELHAARLENDRFKDQLQELIEAKQAHETQLLEKFRQLLNSKKLKIRDQQRLLAGAKIDAKAVARQTRPAHAVRSHRPGLSSRSKRKADAEDVEDNDGAEDDEGSDGIQVATPELSEVDSEDSDDHDELMPDAGKTQEAAAPDPPPRRDLPFASRSSSRLVSQPASSATPVAANVHDSVALSGCACAAGGRAGQTISGWRRSDPPIRSCKIPCFGPVEPLSCPLAKSILSLRQLRACSSYVASRLVRQTLVTTPPNHKRKLLCLKHIPLPAIRSQAMLPLARSQSGVEHASDHELDRIIERMRQHIPDLPYYLTVPSDYPYRILNPALQDQWRQDTWFEPQEEYLQYSTFVWRDSATSLFRLYPFPEEEIPQPAKPRVEAAPSPSGGPKKKMTLAAYKNKSKLSEAHTPNASQDQQPAPPSSRAGSLPPVKSATSTSVTETASNSKEESLVNETASFVDMGPHPKPRPAAAIPSSGASRERKKQMAGDLALPWLPNSVNEKRLDSLPPRLSPLLPEDSIHNIPSPGALQRHALSSLVESRSSPLQVTLSLPVKFSTNVGDTRGSKQSSTVTSRHEKASADARDGGERSSLVVKLQIPSWKRQKKRKAEDCSGDESDDAKRGRLVDRRLNGADCETPLRTIKDEVSSPTPLKHGATAAEWQAEAGRLSKLGKRSKVASTDTFKQSEDAAEAKEQTRLRKIAAVQGLESLLLFLQSFVAKAQSRPKPKQLIADWKSFLPYSSNVVALTRSFPHLEGLGLLLQSIASAQITAICTSIPIHEEDKEGSRELLLTLHKQVQYTEQRASEAGKRLPRVVLAEDYPKAYAISLTQPLGGGLQPMPAFRMAVQLLDEWSSHQDRVFVHALNTVKKIPRMGSARPPPAQRLRLYGLYKQSMDSQIADDDQPARSEASESDAQSRPRSRDKGGGGQGIIAPIVKYIKSAGGSAEDRWHKRIETALIKMNTEMAALREQLEMQQEAATSRSALLPGLERAASPTADWCLAIDVDKVQTGHGITPCGGVVVRVAYIHGSAGAVPHPTTSPRNSQRLHFHFDLHLPPFLPTIFFPPLPPRPLHPRYPDTKMHLPTLLSPALLAAAALAANLTLQLTPNALLPNPSTLPPSTAATLQRAGSTLRAPLSRANAFVFSHLAPGSYLLTVQSRDFAFAPLRVDVAAAAAAAEGGAERVDAWQTFWGHEWSNKGEHRGGSDQGSVVVGVSAERRKEYYAERAGLSLRLLCVEEETAANEWTVDDETRAEFEEMQAKSPISAATNPAGSLQNFDFAAWMSGRSDEGSSKKKS</sequence>
<dbReference type="GO" id="GO:1901363">
    <property type="term" value="F:heterocyclic compound binding"/>
    <property type="evidence" value="ECO:0007669"/>
    <property type="project" value="UniProtKB-ARBA"/>
</dbReference>
<feature type="region of interest" description="Disordered" evidence="2">
    <location>
        <begin position="1069"/>
        <end position="1100"/>
    </location>
</feature>
<feature type="region of interest" description="Disordered" evidence="2">
    <location>
        <begin position="578"/>
        <end position="664"/>
    </location>
</feature>
<feature type="region of interest" description="Disordered" evidence="2">
    <location>
        <begin position="546"/>
        <end position="565"/>
    </location>
</feature>
<feature type="compositionally biased region" description="Acidic residues" evidence="2">
    <location>
        <begin position="265"/>
        <end position="279"/>
    </location>
</feature>
<feature type="compositionally biased region" description="Polar residues" evidence="2">
    <location>
        <begin position="328"/>
        <end position="339"/>
    </location>
</feature>
<organism evidence="4 5">
    <name type="scientific">Carpinus fangiana</name>
    <dbReference type="NCBI Taxonomy" id="176857"/>
    <lineage>
        <taxon>Eukaryota</taxon>
        <taxon>Viridiplantae</taxon>
        <taxon>Streptophyta</taxon>
        <taxon>Embryophyta</taxon>
        <taxon>Tracheophyta</taxon>
        <taxon>Spermatophyta</taxon>
        <taxon>Magnoliopsida</taxon>
        <taxon>eudicotyledons</taxon>
        <taxon>Gunneridae</taxon>
        <taxon>Pentapetalae</taxon>
        <taxon>rosids</taxon>
        <taxon>fabids</taxon>
        <taxon>Fagales</taxon>
        <taxon>Betulaceae</taxon>
        <taxon>Carpinus</taxon>
    </lineage>
</organism>
<dbReference type="InterPro" id="IPR014352">
    <property type="entry name" value="FERM/acyl-CoA-bd_prot_sf"/>
</dbReference>
<feature type="compositionally biased region" description="Polar residues" evidence="2">
    <location>
        <begin position="581"/>
        <end position="590"/>
    </location>
</feature>
<dbReference type="OrthoDB" id="8064436at2759"/>
<feature type="region of interest" description="Disordered" evidence="2">
    <location>
        <begin position="234"/>
        <end position="339"/>
    </location>
</feature>
<evidence type="ECO:0000313" key="4">
    <source>
        <dbReference type="EMBL" id="KAB8342904.1"/>
    </source>
</evidence>
<feature type="region of interest" description="Disordered" evidence="2">
    <location>
        <begin position="775"/>
        <end position="797"/>
    </location>
</feature>
<feature type="compositionally biased region" description="Acidic residues" evidence="2">
    <location>
        <begin position="290"/>
        <end position="301"/>
    </location>
</feature>
<dbReference type="EMBL" id="VIBQ01000012">
    <property type="protein sequence ID" value="KAB8342904.1"/>
    <property type="molecule type" value="Genomic_DNA"/>
</dbReference>
<dbReference type="Proteomes" id="UP000327013">
    <property type="component" value="Unassembled WGS sequence"/>
</dbReference>
<dbReference type="PANTHER" id="PTHR42067:SF1">
    <property type="entry name" value="MITOTIC APPARATUS PROTEIN P62"/>
    <property type="match status" value="1"/>
</dbReference>